<organism evidence="3 4">
    <name type="scientific">Jeotgalibacillus marinus</name>
    <dbReference type="NCBI Taxonomy" id="86667"/>
    <lineage>
        <taxon>Bacteria</taxon>
        <taxon>Bacillati</taxon>
        <taxon>Bacillota</taxon>
        <taxon>Bacilli</taxon>
        <taxon>Bacillales</taxon>
        <taxon>Caryophanaceae</taxon>
        <taxon>Jeotgalibacillus</taxon>
    </lineage>
</organism>
<reference evidence="3 4" key="1">
    <citation type="journal article" date="1979" name="Int. J. Syst. Evol. Microbiol.">
        <title>Bacillus globisporus subsp. marinus subsp. nov.</title>
        <authorList>
            <person name="Liu H."/>
        </authorList>
    </citation>
    <scope>NUCLEOTIDE SEQUENCE [LARGE SCALE GENOMIC DNA]</scope>
    <source>
        <strain evidence="3 4">DSM 1297</strain>
    </source>
</reference>
<keyword evidence="1" id="KW-0812">Transmembrane</keyword>
<evidence type="ECO:0000313" key="3">
    <source>
        <dbReference type="EMBL" id="MEW9502302.1"/>
    </source>
</evidence>
<protein>
    <submittedName>
        <fullName evidence="3">NfeD family protein</fullName>
    </submittedName>
</protein>
<evidence type="ECO:0000256" key="1">
    <source>
        <dbReference type="SAM" id="Phobius"/>
    </source>
</evidence>
<feature type="transmembrane region" description="Helical" evidence="1">
    <location>
        <begin position="68"/>
        <end position="94"/>
    </location>
</feature>
<dbReference type="RefSeq" id="WP_367779795.1">
    <property type="nucleotide sequence ID" value="NZ_JBFMIA010000009.1"/>
</dbReference>
<dbReference type="InterPro" id="IPR058653">
    <property type="entry name" value="NfeD2_TM"/>
</dbReference>
<dbReference type="Pfam" id="PF25842">
    <property type="entry name" value="NfeD_TM"/>
    <property type="match status" value="1"/>
</dbReference>
<keyword evidence="1" id="KW-0472">Membrane</keyword>
<comment type="caution">
    <text evidence="3">The sequence shown here is derived from an EMBL/GenBank/DDBJ whole genome shotgun (WGS) entry which is preliminary data.</text>
</comment>
<feature type="domain" description="Membrane protein NfeD2 N-terminal transmembrane" evidence="2">
    <location>
        <begin position="1"/>
        <end position="101"/>
    </location>
</feature>
<keyword evidence="1" id="KW-1133">Transmembrane helix</keyword>
<dbReference type="InterPro" id="IPR012340">
    <property type="entry name" value="NA-bd_OB-fold"/>
</dbReference>
<dbReference type="Gene3D" id="2.40.50.140">
    <property type="entry name" value="Nucleic acid-binding proteins"/>
    <property type="match status" value="1"/>
</dbReference>
<dbReference type="EMBL" id="JBFMIA010000009">
    <property type="protein sequence ID" value="MEW9502302.1"/>
    <property type="molecule type" value="Genomic_DNA"/>
</dbReference>
<name>A0ABV3Q4S7_9BACL</name>
<gene>
    <name evidence="3" type="ORF">AB1471_10900</name>
</gene>
<proteinExistence type="predicted"/>
<feature type="transmembrane region" description="Helical" evidence="1">
    <location>
        <begin position="36"/>
        <end position="62"/>
    </location>
</feature>
<evidence type="ECO:0000313" key="4">
    <source>
        <dbReference type="Proteomes" id="UP001556040"/>
    </source>
</evidence>
<evidence type="ECO:0000259" key="2">
    <source>
        <dbReference type="Pfam" id="PF25842"/>
    </source>
</evidence>
<dbReference type="Proteomes" id="UP001556040">
    <property type="component" value="Unassembled WGS sequence"/>
</dbReference>
<sequence length="180" mass="19659">MELFGYSLENIYLVLLLLSGAIMLLYLLFGDAIEGVWGAFGLFNPTTILAFITIFSGSGYLFESISSISSFIALLISIVISLIASFLLHFFILVPLKSAEESLAYTENSLEGRVGKVIIPIPADGYGEVVIESYSGMISKPASSYNNSPIEEGERVLIIDVVSGVLQVTDYEQAIDFYKE</sequence>
<accession>A0ABV3Q4S7</accession>
<keyword evidence="4" id="KW-1185">Reference proteome</keyword>
<feature type="transmembrane region" description="Helical" evidence="1">
    <location>
        <begin position="12"/>
        <end position="29"/>
    </location>
</feature>